<organism evidence="3 4">
    <name type="scientific">Chelativorans petroleitrophicus</name>
    <dbReference type="NCBI Taxonomy" id="2975484"/>
    <lineage>
        <taxon>Bacteria</taxon>
        <taxon>Pseudomonadati</taxon>
        <taxon>Pseudomonadota</taxon>
        <taxon>Alphaproteobacteria</taxon>
        <taxon>Hyphomicrobiales</taxon>
        <taxon>Phyllobacteriaceae</taxon>
        <taxon>Chelativorans</taxon>
    </lineage>
</organism>
<dbReference type="Proteomes" id="UP001149009">
    <property type="component" value="Unassembled WGS sequence"/>
</dbReference>
<gene>
    <name evidence="3" type="ORF">NYR54_06605</name>
</gene>
<dbReference type="InterPro" id="IPR003646">
    <property type="entry name" value="SH3-like_bac-type"/>
</dbReference>
<sequence>MKAQVRSAARILRRLAPVLVAVSLAAGLATPSAKADQSQPVTLGPSGLPLPRFVSLKSGRVNMRVGPGTQYEVEWMYLKPGLPMEIIQEYDNWRRVRDANGAEGWIHQALLSGRRTGVIAPWFQGRETNFPLLADPREGARTIALVEAGAIGEVVTCNGQWCRMTFSGHTGWMEQDAIWGVYPGETITE</sequence>
<dbReference type="SMART" id="SM00287">
    <property type="entry name" value="SH3b"/>
    <property type="match status" value="1"/>
</dbReference>
<feature type="domain" description="SH3b" evidence="2">
    <location>
        <begin position="51"/>
        <end position="114"/>
    </location>
</feature>
<protein>
    <submittedName>
        <fullName evidence="3">SH3 domain-containing protein</fullName>
    </submittedName>
</protein>
<dbReference type="InterPro" id="IPR010466">
    <property type="entry name" value="DUF1058"/>
</dbReference>
<dbReference type="Gene3D" id="2.30.30.40">
    <property type="entry name" value="SH3 Domains"/>
    <property type="match status" value="1"/>
</dbReference>
<dbReference type="EMBL" id="JAODNV010000007">
    <property type="protein sequence ID" value="MCT8989965.1"/>
    <property type="molecule type" value="Genomic_DNA"/>
</dbReference>
<dbReference type="RefSeq" id="WP_261514818.1">
    <property type="nucleotide sequence ID" value="NZ_JAODNV010000007.1"/>
</dbReference>
<proteinExistence type="predicted"/>
<dbReference type="AlphaFoldDB" id="A0A9X2X6T2"/>
<evidence type="ECO:0000256" key="1">
    <source>
        <dbReference type="SAM" id="SignalP"/>
    </source>
</evidence>
<evidence type="ECO:0000313" key="4">
    <source>
        <dbReference type="Proteomes" id="UP001149009"/>
    </source>
</evidence>
<feature type="signal peptide" evidence="1">
    <location>
        <begin position="1"/>
        <end position="35"/>
    </location>
</feature>
<name>A0A9X2X6T2_9HYPH</name>
<dbReference type="Pfam" id="PF06347">
    <property type="entry name" value="SH3_4"/>
    <property type="match status" value="2"/>
</dbReference>
<reference evidence="3" key="1">
    <citation type="submission" date="2022-08" db="EMBL/GenBank/DDBJ databases">
        <title>Chelativorans sichuanense sp. nov., a paraffin oil-degrading bacterium isolated from a mixture of oil-based drill cuttings and paddy soil.</title>
        <authorList>
            <person name="Yu J."/>
            <person name="Liu H."/>
            <person name="Chen Q."/>
        </authorList>
    </citation>
    <scope>NUCLEOTIDE SEQUENCE</scope>
    <source>
        <strain evidence="3">SCAU 2101</strain>
    </source>
</reference>
<keyword evidence="1" id="KW-0732">Signal</keyword>
<feature type="chain" id="PRO_5040854667" evidence="1">
    <location>
        <begin position="36"/>
        <end position="189"/>
    </location>
</feature>
<evidence type="ECO:0000259" key="2">
    <source>
        <dbReference type="SMART" id="SM00287"/>
    </source>
</evidence>
<keyword evidence="4" id="KW-1185">Reference proteome</keyword>
<evidence type="ECO:0000313" key="3">
    <source>
        <dbReference type="EMBL" id="MCT8989965.1"/>
    </source>
</evidence>
<comment type="caution">
    <text evidence="3">The sequence shown here is derived from an EMBL/GenBank/DDBJ whole genome shotgun (WGS) entry which is preliminary data.</text>
</comment>
<accession>A0A9X2X6T2</accession>